<dbReference type="OMA" id="FLYESCC"/>
<keyword evidence="3" id="KW-0677">Repeat</keyword>
<dbReference type="AlphaFoldDB" id="V7CIP5"/>
<dbReference type="InterPro" id="IPR013210">
    <property type="entry name" value="LRR_N_plant-typ"/>
</dbReference>
<keyword evidence="8" id="KW-1185">Reference proteome</keyword>
<sequence>MMNLAMDSHIGKMPGLVLLSVLVLLLQHPLLSLSNSEGDALFAFKQALSDPKKVLESWDNSLVDPCTWFHITCDSNNHVTRLDLFNSDLAGSLSPQLGQLPFLKYLELNQNKISGKIPQELGNLNSLVSMDLSHNQVEGNIPVSFGKLKSLKFLWLNNNQLTGSIPKEVTDLHLQVLNVSGNHINTNGNIPNEN</sequence>
<evidence type="ECO:0000256" key="3">
    <source>
        <dbReference type="ARBA" id="ARBA00022737"/>
    </source>
</evidence>
<dbReference type="Proteomes" id="UP000000226">
    <property type="component" value="Chromosome 2"/>
</dbReference>
<feature type="domain" description="Leucine-rich repeat-containing N-terminal plant-type" evidence="5">
    <location>
        <begin position="34"/>
        <end position="74"/>
    </location>
</feature>
<dbReference type="OrthoDB" id="406235at2759"/>
<dbReference type="InterPro" id="IPR001611">
    <property type="entry name" value="Leu-rich_rpt"/>
</dbReference>
<dbReference type="Pfam" id="PF23598">
    <property type="entry name" value="LRR_14"/>
    <property type="match status" value="1"/>
</dbReference>
<feature type="domain" description="Disease resistance R13L4/SHOC-2-like LRR" evidence="6">
    <location>
        <begin position="95"/>
        <end position="172"/>
    </location>
</feature>
<dbReference type="Gramene" id="ESW29213">
    <property type="protein sequence ID" value="ESW29213"/>
    <property type="gene ID" value="PHAVU_002G052600g"/>
</dbReference>
<evidence type="ECO:0000313" key="7">
    <source>
        <dbReference type="EMBL" id="ESW29213.1"/>
    </source>
</evidence>
<reference evidence="8" key="1">
    <citation type="journal article" date="2014" name="Nat. Genet.">
        <title>A reference genome for common bean and genome-wide analysis of dual domestications.</title>
        <authorList>
            <person name="Schmutz J."/>
            <person name="McClean P.E."/>
            <person name="Mamidi S."/>
            <person name="Wu G.A."/>
            <person name="Cannon S.B."/>
            <person name="Grimwood J."/>
            <person name="Jenkins J."/>
            <person name="Shu S."/>
            <person name="Song Q."/>
            <person name="Chavarro C."/>
            <person name="Torres-Torres M."/>
            <person name="Geffroy V."/>
            <person name="Moghaddam S.M."/>
            <person name="Gao D."/>
            <person name="Abernathy B."/>
            <person name="Barry K."/>
            <person name="Blair M."/>
            <person name="Brick M.A."/>
            <person name="Chovatia M."/>
            <person name="Gepts P."/>
            <person name="Goodstein D.M."/>
            <person name="Gonzales M."/>
            <person name="Hellsten U."/>
            <person name="Hyten D.L."/>
            <person name="Jia G."/>
            <person name="Kelly J.D."/>
            <person name="Kudrna D."/>
            <person name="Lee R."/>
            <person name="Richard M.M."/>
            <person name="Miklas P.N."/>
            <person name="Osorno J.M."/>
            <person name="Rodrigues J."/>
            <person name="Thareau V."/>
            <person name="Urrea C.A."/>
            <person name="Wang M."/>
            <person name="Yu Y."/>
            <person name="Zhang M."/>
            <person name="Wing R.A."/>
            <person name="Cregan P.B."/>
            <person name="Rokhsar D.S."/>
            <person name="Jackson S.A."/>
        </authorList>
    </citation>
    <scope>NUCLEOTIDE SEQUENCE [LARGE SCALE GENOMIC DNA]</scope>
    <source>
        <strain evidence="8">cv. G19833</strain>
    </source>
</reference>
<dbReference type="PANTHER" id="PTHR47988">
    <property type="entry name" value="SOMATIC EMBRYOGENESIS RECEPTOR KINASE 1"/>
    <property type="match status" value="1"/>
</dbReference>
<proteinExistence type="predicted"/>
<evidence type="ECO:0000259" key="5">
    <source>
        <dbReference type="Pfam" id="PF08263"/>
    </source>
</evidence>
<feature type="signal peptide" evidence="4">
    <location>
        <begin position="1"/>
        <end position="32"/>
    </location>
</feature>
<keyword evidence="1" id="KW-0433">Leucine-rich repeat</keyword>
<dbReference type="InterPro" id="IPR055414">
    <property type="entry name" value="LRR_R13L4/SHOC2-like"/>
</dbReference>
<evidence type="ECO:0000256" key="4">
    <source>
        <dbReference type="SAM" id="SignalP"/>
    </source>
</evidence>
<gene>
    <name evidence="7" type="ORF">PHAVU_002G052600g</name>
</gene>
<keyword evidence="2 4" id="KW-0732">Signal</keyword>
<feature type="chain" id="PRO_5004756198" evidence="4">
    <location>
        <begin position="33"/>
        <end position="194"/>
    </location>
</feature>
<name>V7CIP5_PHAVU</name>
<dbReference type="Gene3D" id="3.80.10.10">
    <property type="entry name" value="Ribonuclease Inhibitor"/>
    <property type="match status" value="1"/>
</dbReference>
<evidence type="ECO:0000313" key="8">
    <source>
        <dbReference type="Proteomes" id="UP000000226"/>
    </source>
</evidence>
<dbReference type="Pfam" id="PF08263">
    <property type="entry name" value="LRRNT_2"/>
    <property type="match status" value="1"/>
</dbReference>
<dbReference type="eggNOG" id="KOG0619">
    <property type="taxonomic scope" value="Eukaryota"/>
</dbReference>
<evidence type="ECO:0000256" key="2">
    <source>
        <dbReference type="ARBA" id="ARBA00022729"/>
    </source>
</evidence>
<dbReference type="FunFam" id="3.80.10.10:FF:000024">
    <property type="entry name" value="Somatic embryogenesis receptor kinase 1"/>
    <property type="match status" value="1"/>
</dbReference>
<organism evidence="7 8">
    <name type="scientific">Phaseolus vulgaris</name>
    <name type="common">Kidney bean</name>
    <name type="synonym">French bean</name>
    <dbReference type="NCBI Taxonomy" id="3885"/>
    <lineage>
        <taxon>Eukaryota</taxon>
        <taxon>Viridiplantae</taxon>
        <taxon>Streptophyta</taxon>
        <taxon>Embryophyta</taxon>
        <taxon>Tracheophyta</taxon>
        <taxon>Spermatophyta</taxon>
        <taxon>Magnoliopsida</taxon>
        <taxon>eudicotyledons</taxon>
        <taxon>Gunneridae</taxon>
        <taxon>Pentapetalae</taxon>
        <taxon>rosids</taxon>
        <taxon>fabids</taxon>
        <taxon>Fabales</taxon>
        <taxon>Fabaceae</taxon>
        <taxon>Papilionoideae</taxon>
        <taxon>50 kb inversion clade</taxon>
        <taxon>NPAAA clade</taxon>
        <taxon>indigoferoid/millettioid clade</taxon>
        <taxon>Phaseoleae</taxon>
        <taxon>Phaseolus</taxon>
    </lineage>
</organism>
<dbReference type="Pfam" id="PF13516">
    <property type="entry name" value="LRR_6"/>
    <property type="match status" value="1"/>
</dbReference>
<dbReference type="STRING" id="3885.V7CIP5"/>
<dbReference type="PhylomeDB" id="V7CIP5"/>
<evidence type="ECO:0000259" key="6">
    <source>
        <dbReference type="Pfam" id="PF23598"/>
    </source>
</evidence>
<dbReference type="EMBL" id="CM002289">
    <property type="protein sequence ID" value="ESW29213.1"/>
    <property type="molecule type" value="Genomic_DNA"/>
</dbReference>
<dbReference type="SUPFAM" id="SSF52058">
    <property type="entry name" value="L domain-like"/>
    <property type="match status" value="1"/>
</dbReference>
<dbReference type="InterPro" id="IPR032675">
    <property type="entry name" value="LRR_dom_sf"/>
</dbReference>
<accession>V7CIP5</accession>
<evidence type="ECO:0000256" key="1">
    <source>
        <dbReference type="ARBA" id="ARBA00022614"/>
    </source>
</evidence>
<protein>
    <submittedName>
        <fullName evidence="7">Uncharacterized protein</fullName>
    </submittedName>
</protein>